<dbReference type="Proteomes" id="UP000735302">
    <property type="component" value="Unassembled WGS sequence"/>
</dbReference>
<organism evidence="2 3">
    <name type="scientific">Plakobranchus ocellatus</name>
    <dbReference type="NCBI Taxonomy" id="259542"/>
    <lineage>
        <taxon>Eukaryota</taxon>
        <taxon>Metazoa</taxon>
        <taxon>Spiralia</taxon>
        <taxon>Lophotrochozoa</taxon>
        <taxon>Mollusca</taxon>
        <taxon>Gastropoda</taxon>
        <taxon>Heterobranchia</taxon>
        <taxon>Euthyneura</taxon>
        <taxon>Panpulmonata</taxon>
        <taxon>Sacoglossa</taxon>
        <taxon>Placobranchoidea</taxon>
        <taxon>Plakobranchidae</taxon>
        <taxon>Plakobranchus</taxon>
    </lineage>
</organism>
<dbReference type="AlphaFoldDB" id="A0AAV4A1G7"/>
<dbReference type="EMBL" id="BLXT01003028">
    <property type="protein sequence ID" value="GFO00059.1"/>
    <property type="molecule type" value="Genomic_DNA"/>
</dbReference>
<keyword evidence="1" id="KW-0472">Membrane</keyword>
<protein>
    <submittedName>
        <fullName evidence="2">Uncharacterized protein</fullName>
    </submittedName>
</protein>
<keyword evidence="3" id="KW-1185">Reference proteome</keyword>
<evidence type="ECO:0000313" key="3">
    <source>
        <dbReference type="Proteomes" id="UP000735302"/>
    </source>
</evidence>
<accession>A0AAV4A1G7</accession>
<feature type="transmembrane region" description="Helical" evidence="1">
    <location>
        <begin position="12"/>
        <end position="31"/>
    </location>
</feature>
<sequence>MYQKRREVDRMALGSDLAVLGPLVGGIIFYFEPSSGSRAQWRDSDQKPPTQALQVTFTDTIIKPPAIQITPISFVLFLAKAQ</sequence>
<evidence type="ECO:0000256" key="1">
    <source>
        <dbReference type="SAM" id="Phobius"/>
    </source>
</evidence>
<gene>
    <name evidence="2" type="ORF">PoB_002656400</name>
</gene>
<keyword evidence="1" id="KW-0812">Transmembrane</keyword>
<name>A0AAV4A1G7_9GAST</name>
<comment type="caution">
    <text evidence="2">The sequence shown here is derived from an EMBL/GenBank/DDBJ whole genome shotgun (WGS) entry which is preliminary data.</text>
</comment>
<reference evidence="2 3" key="1">
    <citation type="journal article" date="2021" name="Elife">
        <title>Chloroplast acquisition without the gene transfer in kleptoplastic sea slugs, Plakobranchus ocellatus.</title>
        <authorList>
            <person name="Maeda T."/>
            <person name="Takahashi S."/>
            <person name="Yoshida T."/>
            <person name="Shimamura S."/>
            <person name="Takaki Y."/>
            <person name="Nagai Y."/>
            <person name="Toyoda A."/>
            <person name="Suzuki Y."/>
            <person name="Arimoto A."/>
            <person name="Ishii H."/>
            <person name="Satoh N."/>
            <person name="Nishiyama T."/>
            <person name="Hasebe M."/>
            <person name="Maruyama T."/>
            <person name="Minagawa J."/>
            <person name="Obokata J."/>
            <person name="Shigenobu S."/>
        </authorList>
    </citation>
    <scope>NUCLEOTIDE SEQUENCE [LARGE SCALE GENOMIC DNA]</scope>
</reference>
<keyword evidence="1" id="KW-1133">Transmembrane helix</keyword>
<evidence type="ECO:0000313" key="2">
    <source>
        <dbReference type="EMBL" id="GFO00059.1"/>
    </source>
</evidence>
<proteinExistence type="predicted"/>